<dbReference type="OrthoDB" id="264392at2759"/>
<evidence type="ECO:0000259" key="7">
    <source>
        <dbReference type="Pfam" id="PF12537"/>
    </source>
</evidence>
<feature type="transmembrane region" description="Helical" evidence="5">
    <location>
        <begin position="6"/>
        <end position="26"/>
    </location>
</feature>
<protein>
    <submittedName>
        <fullName evidence="8">Golgi pH regulator</fullName>
    </submittedName>
</protein>
<dbReference type="InterPro" id="IPR022535">
    <property type="entry name" value="Golgi_pH-regulator_cons_dom"/>
</dbReference>
<dbReference type="InterPro" id="IPR015672">
    <property type="entry name" value="GPHR/GTG"/>
</dbReference>
<sequence>MGRSAAILFTQAFTDSLISLFTFFFTRRCGALFYKRFLSRENVINHASVQRLFEWTFSLSLSIIMLIFFDAIGVMHTATRRLNWLFDIYALVITLILILPTAQVYHILYDSGWHPGEAIRASLLCELVFVYLFWRIGDRFPLMPHEYSPLYPQLLSTLSIEAAMSRILVVGTTMLAVLSGFTAVYLPYSYLISFIHPIKEKQVIALGERLVSSLERLSRKKRQLLMSEMQHIVSARSLENSSSMSARSRVLSSLPPDIQQADKDLSSLFHEYNDAASAWHDVVFARTKMGRLFTALGALMLLLCAIRVLAAVYNIWAHLRGNRVGSTGAAVAISDRLHSVLIRAGVHVDVNVIYQYATLGFTSILMFLNLRAVLVRMTSVFAFVSGNRAVNSSAAIFIAHLMGTYVISSTVLVRSFLPPGSRVLIADVLGRVEFRYFQRWFDVLFISSAILGSVFLAYQSGYLLGRSGTIPGAPRRRRKHSRQL</sequence>
<evidence type="ECO:0000313" key="9">
    <source>
        <dbReference type="Proteomes" id="UP000247409"/>
    </source>
</evidence>
<name>A0A2V3IW80_9FLOR</name>
<keyword evidence="2 5" id="KW-0812">Transmembrane</keyword>
<evidence type="ECO:0000256" key="4">
    <source>
        <dbReference type="ARBA" id="ARBA00023136"/>
    </source>
</evidence>
<evidence type="ECO:0000256" key="5">
    <source>
        <dbReference type="SAM" id="Phobius"/>
    </source>
</evidence>
<dbReference type="AlphaFoldDB" id="A0A2V3IW80"/>
<dbReference type="PANTHER" id="PTHR15948">
    <property type="entry name" value="G-PROTEIN COUPLED RECEPTOR 89-RELATED"/>
    <property type="match status" value="1"/>
</dbReference>
<dbReference type="Pfam" id="PF12537">
    <property type="entry name" value="GPHR_N"/>
    <property type="match status" value="1"/>
</dbReference>
<dbReference type="GO" id="GO:0016020">
    <property type="term" value="C:membrane"/>
    <property type="evidence" value="ECO:0007669"/>
    <property type="project" value="UniProtKB-SubCell"/>
</dbReference>
<keyword evidence="9" id="KW-1185">Reference proteome</keyword>
<dbReference type="STRING" id="448386.A0A2V3IW80"/>
<feature type="transmembrane region" description="Helical" evidence="5">
    <location>
        <begin position="55"/>
        <end position="76"/>
    </location>
</feature>
<feature type="transmembrane region" description="Helical" evidence="5">
    <location>
        <begin position="88"/>
        <end position="109"/>
    </location>
</feature>
<feature type="transmembrane region" description="Helical" evidence="5">
    <location>
        <begin position="437"/>
        <end position="458"/>
    </location>
</feature>
<comment type="subcellular location">
    <subcellularLocation>
        <location evidence="1">Membrane</location>
        <topology evidence="1">Multi-pass membrane protein</topology>
    </subcellularLocation>
</comment>
<proteinExistence type="predicted"/>
<feature type="transmembrane region" description="Helical" evidence="5">
    <location>
        <begin position="292"/>
        <end position="316"/>
    </location>
</feature>
<organism evidence="8 9">
    <name type="scientific">Gracilariopsis chorda</name>
    <dbReference type="NCBI Taxonomy" id="448386"/>
    <lineage>
        <taxon>Eukaryota</taxon>
        <taxon>Rhodophyta</taxon>
        <taxon>Florideophyceae</taxon>
        <taxon>Rhodymeniophycidae</taxon>
        <taxon>Gracilariales</taxon>
        <taxon>Gracilariaceae</taxon>
        <taxon>Gracilariopsis</taxon>
    </lineage>
</organism>
<comment type="caution">
    <text evidence="8">The sequence shown here is derived from an EMBL/GenBank/DDBJ whole genome shotgun (WGS) entry which is preliminary data.</text>
</comment>
<reference evidence="8 9" key="1">
    <citation type="journal article" date="2018" name="Mol. Biol. Evol.">
        <title>Analysis of the draft genome of the red seaweed Gracilariopsis chorda provides insights into genome size evolution in Rhodophyta.</title>
        <authorList>
            <person name="Lee J."/>
            <person name="Yang E.C."/>
            <person name="Graf L."/>
            <person name="Yang J.H."/>
            <person name="Qiu H."/>
            <person name="Zel Zion U."/>
            <person name="Chan C.X."/>
            <person name="Stephens T.G."/>
            <person name="Weber A.P.M."/>
            <person name="Boo G.H."/>
            <person name="Boo S.M."/>
            <person name="Kim K.M."/>
            <person name="Shin Y."/>
            <person name="Jung M."/>
            <person name="Lee S.J."/>
            <person name="Yim H.S."/>
            <person name="Lee J.H."/>
            <person name="Bhattacharya D."/>
            <person name="Yoon H.S."/>
        </authorList>
    </citation>
    <scope>NUCLEOTIDE SEQUENCE [LARGE SCALE GENOMIC DNA]</scope>
    <source>
        <strain evidence="8 9">SKKU-2015</strain>
        <tissue evidence="8">Whole body</tissue>
    </source>
</reference>
<evidence type="ECO:0000256" key="2">
    <source>
        <dbReference type="ARBA" id="ARBA00022692"/>
    </source>
</evidence>
<gene>
    <name evidence="8" type="ORF">BWQ96_03897</name>
</gene>
<feature type="transmembrane region" description="Helical" evidence="5">
    <location>
        <begin position="353"/>
        <end position="374"/>
    </location>
</feature>
<evidence type="ECO:0000256" key="1">
    <source>
        <dbReference type="ARBA" id="ARBA00004141"/>
    </source>
</evidence>
<dbReference type="Proteomes" id="UP000247409">
    <property type="component" value="Unassembled WGS sequence"/>
</dbReference>
<dbReference type="Pfam" id="PF12430">
    <property type="entry name" value="ABA_GPCR"/>
    <property type="match status" value="1"/>
</dbReference>
<feature type="transmembrane region" description="Helical" evidence="5">
    <location>
        <begin position="167"/>
        <end position="191"/>
    </location>
</feature>
<keyword evidence="3 5" id="KW-1133">Transmembrane helix</keyword>
<dbReference type="EMBL" id="NBIV01000040">
    <property type="protein sequence ID" value="PXF46398.1"/>
    <property type="molecule type" value="Genomic_DNA"/>
</dbReference>
<evidence type="ECO:0000313" key="8">
    <source>
        <dbReference type="EMBL" id="PXF46398.1"/>
    </source>
</evidence>
<feature type="domain" description="Golgi pH regulator conserved" evidence="7">
    <location>
        <begin position="159"/>
        <end position="224"/>
    </location>
</feature>
<keyword evidence="4 5" id="KW-0472">Membrane</keyword>
<evidence type="ECO:0000256" key="3">
    <source>
        <dbReference type="ARBA" id="ARBA00022989"/>
    </source>
</evidence>
<feature type="domain" description="Abscisic acid G-protein coupled receptor-like" evidence="6">
    <location>
        <begin position="285"/>
        <end position="457"/>
    </location>
</feature>
<accession>A0A2V3IW80</accession>
<dbReference type="PANTHER" id="PTHR15948:SF0">
    <property type="entry name" value="GOLGI PH REGULATOR A-RELATED"/>
    <property type="match status" value="1"/>
</dbReference>
<feature type="transmembrane region" description="Helical" evidence="5">
    <location>
        <begin position="395"/>
        <end position="417"/>
    </location>
</feature>
<evidence type="ECO:0000259" key="6">
    <source>
        <dbReference type="Pfam" id="PF12430"/>
    </source>
</evidence>
<dbReference type="InterPro" id="IPR025969">
    <property type="entry name" value="ABA_GPCR_dom"/>
</dbReference>